<dbReference type="VEuPathDB" id="VectorBase:SSCA000358"/>
<dbReference type="OrthoDB" id="6498417at2759"/>
<dbReference type="Proteomes" id="UP000616769">
    <property type="component" value="Unassembled WGS sequence"/>
</dbReference>
<dbReference type="Gene3D" id="2.40.50.140">
    <property type="entry name" value="Nucleic acid-binding proteins"/>
    <property type="match status" value="1"/>
</dbReference>
<evidence type="ECO:0000256" key="1">
    <source>
        <dbReference type="SAM" id="MobiDB-lite"/>
    </source>
</evidence>
<comment type="caution">
    <text evidence="2">The sequence shown here is derived from an EMBL/GenBank/DDBJ whole genome shotgun (WGS) entry which is preliminary data.</text>
</comment>
<feature type="compositionally biased region" description="Acidic residues" evidence="1">
    <location>
        <begin position="158"/>
        <end position="175"/>
    </location>
</feature>
<dbReference type="AlphaFoldDB" id="A0A132A4Z9"/>
<evidence type="ECO:0000313" key="2">
    <source>
        <dbReference type="EMBL" id="KPM06042.1"/>
    </source>
</evidence>
<dbReference type="EMBL" id="JXLN01010633">
    <property type="protein sequence ID" value="KPM06042.1"/>
    <property type="molecule type" value="Genomic_DNA"/>
</dbReference>
<dbReference type="GO" id="GO:0003697">
    <property type="term" value="F:single-stranded DNA binding"/>
    <property type="evidence" value="ECO:0007669"/>
    <property type="project" value="InterPro"/>
</dbReference>
<dbReference type="Pfam" id="PF00436">
    <property type="entry name" value="SSB"/>
    <property type="match status" value="1"/>
</dbReference>
<keyword evidence="2" id="KW-0238">DNA-binding</keyword>
<name>A0A132A4Z9_SARSC</name>
<reference evidence="2 3" key="1">
    <citation type="journal article" date="2015" name="Parasit. Vectors">
        <title>Draft genome of the scabies mite.</title>
        <authorList>
            <person name="Rider S.D.Jr."/>
            <person name="Morgan M.S."/>
            <person name="Arlian L.G."/>
        </authorList>
    </citation>
    <scope>NUCLEOTIDE SEQUENCE [LARGE SCALE GENOMIC DNA]</scope>
    <source>
        <strain evidence="2">Arlian Lab</strain>
    </source>
</reference>
<dbReference type="SUPFAM" id="SSF50249">
    <property type="entry name" value="Nucleic acid-binding proteins"/>
    <property type="match status" value="1"/>
</dbReference>
<dbReference type="InterPro" id="IPR012340">
    <property type="entry name" value="NA-bd_OB-fold"/>
</dbReference>
<dbReference type="PROSITE" id="PS50935">
    <property type="entry name" value="SSB"/>
    <property type="match status" value="1"/>
</dbReference>
<dbReference type="InterPro" id="IPR000424">
    <property type="entry name" value="Primosome_PriB/ssb"/>
</dbReference>
<dbReference type="NCBIfam" id="TIGR00621">
    <property type="entry name" value="ssb"/>
    <property type="match status" value="1"/>
</dbReference>
<sequence>MSGLTRIRLVQSLLNNIKLLPKTNSSLSFGLHIQVTLENIDTAKCLNRVTLMGRAIGPAMVIPMGKIEMAAFTLVTNEIRRTRNNELFKRSDFHKIQVYNARLVDKTKKVLQKGSRVLVDGKINYNVRKGEHGNVHFTNIIAERIIFLTGSRVALNDEEASDEEIVEEQDHEIEDSQQHQQQS</sequence>
<feature type="region of interest" description="Disordered" evidence="1">
    <location>
        <begin position="158"/>
        <end position="183"/>
    </location>
</feature>
<evidence type="ECO:0000313" key="3">
    <source>
        <dbReference type="Proteomes" id="UP000616769"/>
    </source>
</evidence>
<organism evidence="2 3">
    <name type="scientific">Sarcoptes scabiei</name>
    <name type="common">Itch mite</name>
    <name type="synonym">Acarus scabiei</name>
    <dbReference type="NCBI Taxonomy" id="52283"/>
    <lineage>
        <taxon>Eukaryota</taxon>
        <taxon>Metazoa</taxon>
        <taxon>Ecdysozoa</taxon>
        <taxon>Arthropoda</taxon>
        <taxon>Chelicerata</taxon>
        <taxon>Arachnida</taxon>
        <taxon>Acari</taxon>
        <taxon>Acariformes</taxon>
        <taxon>Sarcoptiformes</taxon>
        <taxon>Astigmata</taxon>
        <taxon>Psoroptidia</taxon>
        <taxon>Sarcoptoidea</taxon>
        <taxon>Sarcoptidae</taxon>
        <taxon>Sarcoptinae</taxon>
        <taxon>Sarcoptes</taxon>
    </lineage>
</organism>
<dbReference type="CDD" id="cd04496">
    <property type="entry name" value="SSB_OBF"/>
    <property type="match status" value="1"/>
</dbReference>
<proteinExistence type="predicted"/>
<dbReference type="InterPro" id="IPR011344">
    <property type="entry name" value="ssDNA-bd"/>
</dbReference>
<accession>A0A132A4Z9</accession>
<protein>
    <submittedName>
        <fullName evidence="2">Single-stranded DNA-binding protein, mitochondrial-like protein</fullName>
    </submittedName>
</protein>
<gene>
    <name evidence="2" type="ORF">QR98_0045150</name>
</gene>
<dbReference type="GO" id="GO:0006260">
    <property type="term" value="P:DNA replication"/>
    <property type="evidence" value="ECO:0007669"/>
    <property type="project" value="InterPro"/>
</dbReference>